<dbReference type="EMBL" id="FQUM01000009">
    <property type="protein sequence ID" value="SHF79204.1"/>
    <property type="molecule type" value="Genomic_DNA"/>
</dbReference>
<evidence type="ECO:0000256" key="2">
    <source>
        <dbReference type="ARBA" id="ARBA00010644"/>
    </source>
</evidence>
<evidence type="ECO:0000256" key="5">
    <source>
        <dbReference type="ARBA" id="ARBA00023002"/>
    </source>
</evidence>
<dbReference type="PANTHER" id="PTHR10755">
    <property type="entry name" value="COPROPORPHYRINOGEN III OXIDASE, MITOCHONDRIAL"/>
    <property type="match status" value="1"/>
</dbReference>
<dbReference type="STRING" id="1484053.SAMN05444274_10956"/>
<evidence type="ECO:0000256" key="4">
    <source>
        <dbReference type="ARBA" id="ARBA00012869"/>
    </source>
</evidence>
<accession>A0A1M5EJ92</accession>
<organism evidence="8 9">
    <name type="scientific">Mariniphaga anaerophila</name>
    <dbReference type="NCBI Taxonomy" id="1484053"/>
    <lineage>
        <taxon>Bacteria</taxon>
        <taxon>Pseudomonadati</taxon>
        <taxon>Bacteroidota</taxon>
        <taxon>Bacteroidia</taxon>
        <taxon>Marinilabiliales</taxon>
        <taxon>Prolixibacteraceae</taxon>
        <taxon>Mariniphaga</taxon>
    </lineage>
</organism>
<dbReference type="InterPro" id="IPR018375">
    <property type="entry name" value="Coprogen_oxidase_CS"/>
</dbReference>
<dbReference type="Pfam" id="PF01218">
    <property type="entry name" value="Coprogen_oxidas"/>
    <property type="match status" value="1"/>
</dbReference>
<evidence type="ECO:0000256" key="3">
    <source>
        <dbReference type="ARBA" id="ARBA00011738"/>
    </source>
</evidence>
<dbReference type="PROSITE" id="PS01021">
    <property type="entry name" value="COPROGEN_OXIDASE"/>
    <property type="match status" value="1"/>
</dbReference>
<dbReference type="AlphaFoldDB" id="A0A1M5EJ92"/>
<dbReference type="GO" id="GO:0006782">
    <property type="term" value="P:protoporphyrinogen IX biosynthetic process"/>
    <property type="evidence" value="ECO:0007669"/>
    <property type="project" value="TreeGrafter"/>
</dbReference>
<dbReference type="PIRSF" id="PIRSF000166">
    <property type="entry name" value="Coproporphyri_ox"/>
    <property type="match status" value="1"/>
</dbReference>
<evidence type="ECO:0000313" key="8">
    <source>
        <dbReference type="EMBL" id="SHF79204.1"/>
    </source>
</evidence>
<proteinExistence type="inferred from homology"/>
<dbReference type="EC" id="1.3.3.3" evidence="4"/>
<keyword evidence="5" id="KW-0560">Oxidoreductase</keyword>
<dbReference type="Proteomes" id="UP000184164">
    <property type="component" value="Unassembled WGS sequence"/>
</dbReference>
<protein>
    <recommendedName>
        <fullName evidence="4">coproporphyrinogen oxidase</fullName>
        <ecNumber evidence="4">1.3.3.3</ecNumber>
    </recommendedName>
</protein>
<keyword evidence="9" id="KW-1185">Reference proteome</keyword>
<dbReference type="PRINTS" id="PR00073">
    <property type="entry name" value="COPRGNOXDASE"/>
</dbReference>
<comment type="subunit">
    <text evidence="3">Homodimer.</text>
</comment>
<comment type="pathway">
    <text evidence="1">Porphyrin-containing compound metabolism; protoporphyrin-IX biosynthesis; protoporphyrinogen-IX from coproporphyrinogen-III (O2 route): step 1/1.</text>
</comment>
<evidence type="ECO:0000256" key="1">
    <source>
        <dbReference type="ARBA" id="ARBA00005168"/>
    </source>
</evidence>
<dbReference type="PANTHER" id="PTHR10755:SF0">
    <property type="entry name" value="OXYGEN-DEPENDENT COPROPORPHYRINOGEN-III OXIDASE, MITOCHONDRIAL"/>
    <property type="match status" value="1"/>
</dbReference>
<reference evidence="9" key="1">
    <citation type="submission" date="2016-11" db="EMBL/GenBank/DDBJ databases">
        <authorList>
            <person name="Varghese N."/>
            <person name="Submissions S."/>
        </authorList>
    </citation>
    <scope>NUCLEOTIDE SEQUENCE [LARGE SCALE GENOMIC DNA]</scope>
    <source>
        <strain evidence="9">DSM 26910</strain>
    </source>
</reference>
<evidence type="ECO:0000313" key="9">
    <source>
        <dbReference type="Proteomes" id="UP000184164"/>
    </source>
</evidence>
<evidence type="ECO:0000256" key="7">
    <source>
        <dbReference type="ARBA" id="ARBA00023244"/>
    </source>
</evidence>
<name>A0A1M5EJ92_9BACT</name>
<dbReference type="InterPro" id="IPR001260">
    <property type="entry name" value="Coprogen_oxidase_aer"/>
</dbReference>
<keyword evidence="7" id="KW-0627">Porphyrin biosynthesis</keyword>
<dbReference type="Gene3D" id="3.40.1500.10">
    <property type="entry name" value="Coproporphyrinogen III oxidase, aerobic"/>
    <property type="match status" value="1"/>
</dbReference>
<keyword evidence="6" id="KW-0350">Heme biosynthesis</keyword>
<dbReference type="GO" id="GO:0005737">
    <property type="term" value="C:cytoplasm"/>
    <property type="evidence" value="ECO:0007669"/>
    <property type="project" value="TreeGrafter"/>
</dbReference>
<dbReference type="InterPro" id="IPR036406">
    <property type="entry name" value="Coprogen_oxidase_aer_sf"/>
</dbReference>
<dbReference type="RefSeq" id="WP_073003027.1">
    <property type="nucleotide sequence ID" value="NZ_FQUM01000009.1"/>
</dbReference>
<dbReference type="GO" id="GO:0004109">
    <property type="term" value="F:coproporphyrinogen oxidase activity"/>
    <property type="evidence" value="ECO:0007669"/>
    <property type="project" value="UniProtKB-EC"/>
</dbReference>
<dbReference type="NCBIfam" id="NF003727">
    <property type="entry name" value="PRK05330.1"/>
    <property type="match status" value="1"/>
</dbReference>
<dbReference type="SUPFAM" id="SSF102886">
    <property type="entry name" value="Coproporphyrinogen III oxidase"/>
    <property type="match status" value="1"/>
</dbReference>
<comment type="similarity">
    <text evidence="2">Belongs to the aerobic coproporphyrinogen-III oxidase family.</text>
</comment>
<gene>
    <name evidence="8" type="ORF">SAMN05444274_10956</name>
</gene>
<evidence type="ECO:0000256" key="6">
    <source>
        <dbReference type="ARBA" id="ARBA00023133"/>
    </source>
</evidence>
<dbReference type="OrthoDB" id="9777553at2"/>
<sequence>MDKIQHIAETYQTLQQEICNSLEKADGKGVFSRNQWKKEIGGGTTAVIEKGNIIEKGAVNFSFVKGKMTPQMENLLGEKAQNYAATGISSILHPENPWMPIIHMNVRYFAVDNNISWFGGGIDLTPHIANPEDSAAFHLALKNTCDKFNTGFYPEFKLWADNYYYLPHRNETRGVGGIFFDRLKPGQPVEFDKLFEFTVSLAKLYPAVYTGFMKKYGSRPYSERQKKWQALRRGRYVEFNLINDRGTKFGLESGGNTESILTSLPANAAWEYNYSPESGSFEEETLNLLKKGIDWIHFKPEPK</sequence>